<evidence type="ECO:0000256" key="2">
    <source>
        <dbReference type="ARBA" id="ARBA00022475"/>
    </source>
</evidence>
<comment type="similarity">
    <text evidence="6">Belongs to the ABC-4 integral membrane protein family.</text>
</comment>
<evidence type="ECO:0000313" key="11">
    <source>
        <dbReference type="Proteomes" id="UP000014975"/>
    </source>
</evidence>
<feature type="transmembrane region" description="Helical" evidence="7">
    <location>
        <begin position="331"/>
        <end position="354"/>
    </location>
</feature>
<feature type="domain" description="ABC3 transporter permease C-terminal" evidence="8">
    <location>
        <begin position="292"/>
        <end position="404"/>
    </location>
</feature>
<keyword evidence="11" id="KW-1185">Reference proteome</keyword>
<evidence type="ECO:0000256" key="1">
    <source>
        <dbReference type="ARBA" id="ARBA00004651"/>
    </source>
</evidence>
<comment type="caution">
    <text evidence="10">The sequence shown here is derived from an EMBL/GenBank/DDBJ whole genome shotgun (WGS) entry which is preliminary data.</text>
</comment>
<accession>S7TD80</accession>
<organism evidence="10 11">
    <name type="scientific">Alkalidesulfovibrio alkalitolerans DSM 16529</name>
    <dbReference type="NCBI Taxonomy" id="1121439"/>
    <lineage>
        <taxon>Bacteria</taxon>
        <taxon>Pseudomonadati</taxon>
        <taxon>Thermodesulfobacteriota</taxon>
        <taxon>Desulfovibrionia</taxon>
        <taxon>Desulfovibrionales</taxon>
        <taxon>Desulfovibrionaceae</taxon>
        <taxon>Alkalidesulfovibrio</taxon>
    </lineage>
</organism>
<dbReference type="STRING" id="1121439.dsat_2505"/>
<dbReference type="GO" id="GO:0005886">
    <property type="term" value="C:plasma membrane"/>
    <property type="evidence" value="ECO:0007669"/>
    <property type="project" value="UniProtKB-SubCell"/>
</dbReference>
<dbReference type="AlphaFoldDB" id="S7TD80"/>
<keyword evidence="5 7" id="KW-0472">Membrane</keyword>
<keyword evidence="2" id="KW-1003">Cell membrane</keyword>
<dbReference type="PANTHER" id="PTHR30572">
    <property type="entry name" value="MEMBRANE COMPONENT OF TRANSPORTER-RELATED"/>
    <property type="match status" value="1"/>
</dbReference>
<feature type="domain" description="MacB-like periplasmic core" evidence="9">
    <location>
        <begin position="27"/>
        <end position="248"/>
    </location>
</feature>
<dbReference type="Proteomes" id="UP000014975">
    <property type="component" value="Unassembled WGS sequence"/>
</dbReference>
<keyword evidence="4 7" id="KW-1133">Transmembrane helix</keyword>
<evidence type="ECO:0000256" key="7">
    <source>
        <dbReference type="SAM" id="Phobius"/>
    </source>
</evidence>
<reference evidence="10 11" key="1">
    <citation type="journal article" date="2013" name="Genome Announc.">
        <title>Draft genome sequences for three mercury-methylating, sulfate-reducing bacteria.</title>
        <authorList>
            <person name="Brown S.D."/>
            <person name="Hurt R.A.Jr."/>
            <person name="Gilmour C.C."/>
            <person name="Elias D.A."/>
        </authorList>
    </citation>
    <scope>NUCLEOTIDE SEQUENCE [LARGE SCALE GENOMIC DNA]</scope>
    <source>
        <strain evidence="10 11">DSM 16529</strain>
    </source>
</reference>
<evidence type="ECO:0000259" key="9">
    <source>
        <dbReference type="Pfam" id="PF12704"/>
    </source>
</evidence>
<dbReference type="InterPro" id="IPR003838">
    <property type="entry name" value="ABC3_permease_C"/>
</dbReference>
<keyword evidence="3 7" id="KW-0812">Transmembrane</keyword>
<dbReference type="InterPro" id="IPR025857">
    <property type="entry name" value="MacB_PCD"/>
</dbReference>
<feature type="transmembrane region" description="Helical" evidence="7">
    <location>
        <begin position="285"/>
        <end position="310"/>
    </location>
</feature>
<evidence type="ECO:0000256" key="5">
    <source>
        <dbReference type="ARBA" id="ARBA00023136"/>
    </source>
</evidence>
<dbReference type="PATRIC" id="fig|1121439.3.peg.904"/>
<protein>
    <submittedName>
        <fullName evidence="10">MacB-like periplasmic core domain containing protein</fullName>
    </submittedName>
</protein>
<comment type="subcellular location">
    <subcellularLocation>
        <location evidence="1">Cell membrane</location>
        <topology evidence="1">Multi-pass membrane protein</topology>
    </subcellularLocation>
</comment>
<dbReference type="GO" id="GO:0022857">
    <property type="term" value="F:transmembrane transporter activity"/>
    <property type="evidence" value="ECO:0007669"/>
    <property type="project" value="TreeGrafter"/>
</dbReference>
<sequence>MASRLMQFMRLARMALISLWAFRLRSLFVIVATGLGIASLTIIVAAVDGAQRKAIEMTDSFGPDAAFVIGGDIFSRALGRRTMSLTWSDVRALRQSLPGAYLVVPLRAVGNISLRYGNRNTTASLIIGATENYATAWNWPLSEGRDLNEEDILRAAKVTILGAEVARDLFGDESPLGKTIQANGTPLTVIGLLSERGLTTGHGVSVDNRLVAPITTLQQRFGLDRQYFRSLRVKFHDVHNMHANVENLRSYLRKLHNLAPGQPDDFTILTADEILKFLSMLRGSLVAFLGVTATVAILVGGFVLANLFYLSVSERAQEIGIRRAFGARSGAIMTQFLCEAVALTLLGALLGQVLGLSLGQLLERLEILEIQLSFKIFLLSMGSAVAIGLIFGLRPARQAAKLDPIQALRS</sequence>
<dbReference type="eggNOG" id="COG0577">
    <property type="taxonomic scope" value="Bacteria"/>
</dbReference>
<evidence type="ECO:0000259" key="8">
    <source>
        <dbReference type="Pfam" id="PF02687"/>
    </source>
</evidence>
<proteinExistence type="inferred from homology"/>
<dbReference type="InterPro" id="IPR050250">
    <property type="entry name" value="Macrolide_Exporter_MacB"/>
</dbReference>
<dbReference type="Pfam" id="PF12704">
    <property type="entry name" value="MacB_PCD"/>
    <property type="match status" value="1"/>
</dbReference>
<evidence type="ECO:0000256" key="6">
    <source>
        <dbReference type="ARBA" id="ARBA00038076"/>
    </source>
</evidence>
<evidence type="ECO:0000256" key="4">
    <source>
        <dbReference type="ARBA" id="ARBA00022989"/>
    </source>
</evidence>
<name>S7TD80_9BACT</name>
<dbReference type="PANTHER" id="PTHR30572:SF4">
    <property type="entry name" value="ABC TRANSPORTER PERMEASE YTRF"/>
    <property type="match status" value="1"/>
</dbReference>
<gene>
    <name evidence="10" type="ORF">dsat_2505</name>
</gene>
<dbReference type="EMBL" id="ATHI01000005">
    <property type="protein sequence ID" value="EPR35142.1"/>
    <property type="molecule type" value="Genomic_DNA"/>
</dbReference>
<evidence type="ECO:0000256" key="3">
    <source>
        <dbReference type="ARBA" id="ARBA00022692"/>
    </source>
</evidence>
<dbReference type="Pfam" id="PF02687">
    <property type="entry name" value="FtsX"/>
    <property type="match status" value="1"/>
</dbReference>
<dbReference type="RefSeq" id="WP_020886391.1">
    <property type="nucleotide sequence ID" value="NZ_ATHI01000005.1"/>
</dbReference>
<evidence type="ECO:0000313" key="10">
    <source>
        <dbReference type="EMBL" id="EPR35142.1"/>
    </source>
</evidence>
<feature type="transmembrane region" description="Helical" evidence="7">
    <location>
        <begin position="374"/>
        <end position="393"/>
    </location>
</feature>
<dbReference type="OrthoDB" id="9802264at2"/>